<accession>A0A4P9YS87</accession>
<proteinExistence type="predicted"/>
<evidence type="ECO:0000313" key="2">
    <source>
        <dbReference type="Proteomes" id="UP000278143"/>
    </source>
</evidence>
<keyword evidence="2" id="KW-1185">Reference proteome</keyword>
<protein>
    <recommendedName>
        <fullName evidence="3">CCHC-type domain-containing protein</fullName>
    </recommendedName>
</protein>
<sequence length="213" mass="23692">MHDNGNSDPTSPQSPSPATLFTDPFDTEPLLIDLMCELVALRPSQFSTCTEYVTKVAILYGSFPPSYKFPAETVIKIAHQLLPYSIRNQVQIVPGMQLYEWLSAIVKLPEAHIKTHALAFEAWPYDNSQCTSASHTAGVTTTNTFKTTTRHSNACPNCGSTEHRVADQMCCKYCKEPGHTIAQCPQPSCKVSARYRNQQSKPQMHVNNAQSRN</sequence>
<dbReference type="Proteomes" id="UP000278143">
    <property type="component" value="Unassembled WGS sequence"/>
</dbReference>
<reference evidence="2" key="1">
    <citation type="journal article" date="2018" name="Nat. Microbiol.">
        <title>Leveraging single-cell genomics to expand the fungal tree of life.</title>
        <authorList>
            <person name="Ahrendt S.R."/>
            <person name="Quandt C.A."/>
            <person name="Ciobanu D."/>
            <person name="Clum A."/>
            <person name="Salamov A."/>
            <person name="Andreopoulos B."/>
            <person name="Cheng J.F."/>
            <person name="Woyke T."/>
            <person name="Pelin A."/>
            <person name="Henrissat B."/>
            <person name="Reynolds N.K."/>
            <person name="Benny G.L."/>
            <person name="Smith M.E."/>
            <person name="James T.Y."/>
            <person name="Grigoriev I.V."/>
        </authorList>
    </citation>
    <scope>NUCLEOTIDE SEQUENCE [LARGE SCALE GENOMIC DNA]</scope>
    <source>
        <strain evidence="2">Benny S71-1</strain>
    </source>
</reference>
<dbReference type="EMBL" id="KZ991747">
    <property type="protein sequence ID" value="RKP22727.1"/>
    <property type="molecule type" value="Genomic_DNA"/>
</dbReference>
<organism evidence="1 2">
    <name type="scientific">Syncephalis pseudoplumigaleata</name>
    <dbReference type="NCBI Taxonomy" id="1712513"/>
    <lineage>
        <taxon>Eukaryota</taxon>
        <taxon>Fungi</taxon>
        <taxon>Fungi incertae sedis</taxon>
        <taxon>Zoopagomycota</taxon>
        <taxon>Zoopagomycotina</taxon>
        <taxon>Zoopagomycetes</taxon>
        <taxon>Zoopagales</taxon>
        <taxon>Piptocephalidaceae</taxon>
        <taxon>Syncephalis</taxon>
    </lineage>
</organism>
<dbReference type="AlphaFoldDB" id="A0A4P9YS87"/>
<name>A0A4P9YS87_9FUNG</name>
<dbReference type="OrthoDB" id="8026949at2759"/>
<evidence type="ECO:0008006" key="3">
    <source>
        <dbReference type="Google" id="ProtNLM"/>
    </source>
</evidence>
<gene>
    <name evidence="1" type="ORF">SYNPS1DRAFT_31642</name>
</gene>
<evidence type="ECO:0000313" key="1">
    <source>
        <dbReference type="EMBL" id="RKP22727.1"/>
    </source>
</evidence>